<organism evidence="2 3">
    <name type="scientific">Massariosphaeria phaeospora</name>
    <dbReference type="NCBI Taxonomy" id="100035"/>
    <lineage>
        <taxon>Eukaryota</taxon>
        <taxon>Fungi</taxon>
        <taxon>Dikarya</taxon>
        <taxon>Ascomycota</taxon>
        <taxon>Pezizomycotina</taxon>
        <taxon>Dothideomycetes</taxon>
        <taxon>Pleosporomycetidae</taxon>
        <taxon>Pleosporales</taxon>
        <taxon>Pleosporales incertae sedis</taxon>
        <taxon>Massariosphaeria</taxon>
    </lineage>
</organism>
<evidence type="ECO:0000313" key="3">
    <source>
        <dbReference type="Proteomes" id="UP000481861"/>
    </source>
</evidence>
<comment type="caution">
    <text evidence="2">The sequence shown here is derived from an EMBL/GenBank/DDBJ whole genome shotgun (WGS) entry which is preliminary data.</text>
</comment>
<feature type="region of interest" description="Disordered" evidence="1">
    <location>
        <begin position="31"/>
        <end position="73"/>
    </location>
</feature>
<dbReference type="EMBL" id="JAADJZ010000006">
    <property type="protein sequence ID" value="KAF2874071.1"/>
    <property type="molecule type" value="Genomic_DNA"/>
</dbReference>
<evidence type="ECO:0000256" key="1">
    <source>
        <dbReference type="SAM" id="MobiDB-lite"/>
    </source>
</evidence>
<keyword evidence="3" id="KW-1185">Reference proteome</keyword>
<proteinExistence type="predicted"/>
<accession>A0A7C8ID43</accession>
<protein>
    <submittedName>
        <fullName evidence="2">Uncharacterized protein</fullName>
    </submittedName>
</protein>
<gene>
    <name evidence="2" type="ORF">BDV95DRAFT_565344</name>
</gene>
<name>A0A7C8ID43_9PLEO</name>
<dbReference type="Proteomes" id="UP000481861">
    <property type="component" value="Unassembled WGS sequence"/>
</dbReference>
<dbReference type="AlphaFoldDB" id="A0A7C8ID43"/>
<reference evidence="2 3" key="1">
    <citation type="submission" date="2020-01" db="EMBL/GenBank/DDBJ databases">
        <authorList>
            <consortium name="DOE Joint Genome Institute"/>
            <person name="Haridas S."/>
            <person name="Albert R."/>
            <person name="Binder M."/>
            <person name="Bloem J."/>
            <person name="Labutti K."/>
            <person name="Salamov A."/>
            <person name="Andreopoulos B."/>
            <person name="Baker S.E."/>
            <person name="Barry K."/>
            <person name="Bills G."/>
            <person name="Bluhm B.H."/>
            <person name="Cannon C."/>
            <person name="Castanera R."/>
            <person name="Culley D.E."/>
            <person name="Daum C."/>
            <person name="Ezra D."/>
            <person name="Gonzalez J.B."/>
            <person name="Henrissat B."/>
            <person name="Kuo A."/>
            <person name="Liang C."/>
            <person name="Lipzen A."/>
            <person name="Lutzoni F."/>
            <person name="Magnuson J."/>
            <person name="Mondo S."/>
            <person name="Nolan M."/>
            <person name="Ohm R."/>
            <person name="Pangilinan J."/>
            <person name="Park H.-J.H."/>
            <person name="Ramirez L."/>
            <person name="Alfaro M."/>
            <person name="Sun H."/>
            <person name="Tritt A."/>
            <person name="Yoshinaga Y."/>
            <person name="Zwiers L.-H.L."/>
            <person name="Turgeon B.G."/>
            <person name="Goodwin S.B."/>
            <person name="Spatafora J.W."/>
            <person name="Crous P.W."/>
            <person name="Grigoriev I.V."/>
        </authorList>
    </citation>
    <scope>NUCLEOTIDE SEQUENCE [LARGE SCALE GENOMIC DNA]</scope>
    <source>
        <strain evidence="2 3">CBS 611.86</strain>
    </source>
</reference>
<sequence length="323" mass="37081">MWGEKYKHEAAEMGHTGITTRCEDIRNIGTEQKLKNDENPAKRRRIAGDSSTIRNPALHELMPRNKPSDGFSAPGLSEWTSEFPLKQEPVSSPQAKPDLSPVWMQKMQLVEEFKEKQRLLAGNGSYIIKCKMIEERFPGLERELKLDIKYLGSVRKGLFEAQLDLGLFKGIMLMGTDEKLLSDICYTNTKCGLPKPRDYGRDDDETQRLRQWWYNNHTKNTNTSAPSQARNASSPLELHFDLRCEDQKHLYLQTGTYFGTDGTIAFEDPTCLSLNGCIKLPTLRSEPINFQAYKIHESPQHYTQLWFGYPTASIRYGANWNRP</sequence>
<feature type="compositionally biased region" description="Basic and acidic residues" evidence="1">
    <location>
        <begin position="31"/>
        <end position="41"/>
    </location>
</feature>
<dbReference type="OrthoDB" id="3800872at2759"/>
<evidence type="ECO:0000313" key="2">
    <source>
        <dbReference type="EMBL" id="KAF2874071.1"/>
    </source>
</evidence>